<evidence type="ECO:0000313" key="1">
    <source>
        <dbReference type="EMBL" id="SDD90648.1"/>
    </source>
</evidence>
<reference evidence="2" key="1">
    <citation type="submission" date="2016-09" db="EMBL/GenBank/DDBJ databases">
        <authorList>
            <person name="Varghese N."/>
            <person name="Submissions S."/>
        </authorList>
    </citation>
    <scope>NUCLEOTIDE SEQUENCE [LARGE SCALE GENOMIC DNA]</scope>
    <source>
        <strain evidence="2">TNe-862</strain>
    </source>
</reference>
<dbReference type="STRING" id="416944.SAMN05421548_1289"/>
<dbReference type="AlphaFoldDB" id="A0A1G6YJU3"/>
<organism evidence="1 2">
    <name type="scientific">Paraburkholderia lycopersici</name>
    <dbReference type="NCBI Taxonomy" id="416944"/>
    <lineage>
        <taxon>Bacteria</taxon>
        <taxon>Pseudomonadati</taxon>
        <taxon>Pseudomonadota</taxon>
        <taxon>Betaproteobacteria</taxon>
        <taxon>Burkholderiales</taxon>
        <taxon>Burkholderiaceae</taxon>
        <taxon>Paraburkholderia</taxon>
    </lineage>
</organism>
<evidence type="ECO:0000313" key="2">
    <source>
        <dbReference type="Proteomes" id="UP000198908"/>
    </source>
</evidence>
<dbReference type="SUPFAM" id="SSF55811">
    <property type="entry name" value="Nudix"/>
    <property type="match status" value="1"/>
</dbReference>
<keyword evidence="2" id="KW-1185">Reference proteome</keyword>
<accession>A0A1G6YJU3</accession>
<dbReference type="EMBL" id="FMYQ01000028">
    <property type="protein sequence ID" value="SDD90648.1"/>
    <property type="molecule type" value="Genomic_DNA"/>
</dbReference>
<dbReference type="InterPro" id="IPR015797">
    <property type="entry name" value="NUDIX_hydrolase-like_dom_sf"/>
</dbReference>
<name>A0A1G6YJU3_9BURK</name>
<dbReference type="Proteomes" id="UP000198908">
    <property type="component" value="Unassembled WGS sequence"/>
</dbReference>
<sequence length="85" mass="9419">MHEETLIVAESLTYLFAFGGLSKRHYVFAFDLPDDAIPQPANEIVRCCWVQPASIATLTTSVPTREIVTHLCVPAAKHPQVSPDR</sequence>
<gene>
    <name evidence="1" type="ORF">SAMN05421548_1289</name>
</gene>
<dbReference type="Gene3D" id="3.90.79.10">
    <property type="entry name" value="Nucleoside Triphosphate Pyrophosphohydrolase"/>
    <property type="match status" value="1"/>
</dbReference>
<protein>
    <submittedName>
        <fullName evidence="1">8-oxo-dGTP diphosphatase</fullName>
    </submittedName>
</protein>
<proteinExistence type="predicted"/>